<dbReference type="Proteomes" id="UP001055153">
    <property type="component" value="Unassembled WGS sequence"/>
</dbReference>
<evidence type="ECO:0000313" key="2">
    <source>
        <dbReference type="Proteomes" id="UP001055153"/>
    </source>
</evidence>
<evidence type="ECO:0008006" key="3">
    <source>
        <dbReference type="Google" id="ProtNLM"/>
    </source>
</evidence>
<accession>A0ABQ4SH05</accession>
<gene>
    <name evidence="1" type="ORF">GMJLKIPL_3107</name>
</gene>
<organism evidence="1 2">
    <name type="scientific">Methylobacterium isbiliense</name>
    <dbReference type="NCBI Taxonomy" id="315478"/>
    <lineage>
        <taxon>Bacteria</taxon>
        <taxon>Pseudomonadati</taxon>
        <taxon>Pseudomonadota</taxon>
        <taxon>Alphaproteobacteria</taxon>
        <taxon>Hyphomicrobiales</taxon>
        <taxon>Methylobacteriaceae</taxon>
        <taxon>Methylobacterium</taxon>
    </lineage>
</organism>
<keyword evidence="2" id="KW-1185">Reference proteome</keyword>
<protein>
    <recommendedName>
        <fullName evidence="3">PIN domain-containing protein</fullName>
    </recommendedName>
</protein>
<reference evidence="1" key="1">
    <citation type="journal article" date="2021" name="Front. Microbiol.">
        <title>Comprehensive Comparative Genomics and Phenotyping of Methylobacterium Species.</title>
        <authorList>
            <person name="Alessa O."/>
            <person name="Ogura Y."/>
            <person name="Fujitani Y."/>
            <person name="Takami H."/>
            <person name="Hayashi T."/>
            <person name="Sahin N."/>
            <person name="Tani A."/>
        </authorList>
    </citation>
    <scope>NUCLEOTIDE SEQUENCE</scope>
    <source>
        <strain evidence="1">DSM 17168</strain>
    </source>
</reference>
<sequence length="48" mass="5320">MIVVSVAAAERWNVPLVTADARLAAALAFTPWRARVTLLRDWRDSGEP</sequence>
<dbReference type="EMBL" id="BPQQ01000034">
    <property type="protein sequence ID" value="GJE01178.1"/>
    <property type="molecule type" value="Genomic_DNA"/>
</dbReference>
<proteinExistence type="predicted"/>
<reference evidence="1" key="2">
    <citation type="submission" date="2021-08" db="EMBL/GenBank/DDBJ databases">
        <authorList>
            <person name="Tani A."/>
            <person name="Ola A."/>
            <person name="Ogura Y."/>
            <person name="Katsura K."/>
            <person name="Hayashi T."/>
        </authorList>
    </citation>
    <scope>NUCLEOTIDE SEQUENCE</scope>
    <source>
        <strain evidence="1">DSM 17168</strain>
    </source>
</reference>
<evidence type="ECO:0000313" key="1">
    <source>
        <dbReference type="EMBL" id="GJE01178.1"/>
    </source>
</evidence>
<dbReference type="RefSeq" id="WP_238235980.1">
    <property type="nucleotide sequence ID" value="NZ_BPQQ01000034.1"/>
</dbReference>
<comment type="caution">
    <text evidence="1">The sequence shown here is derived from an EMBL/GenBank/DDBJ whole genome shotgun (WGS) entry which is preliminary data.</text>
</comment>
<name>A0ABQ4SH05_9HYPH</name>